<accession>R7UYP3</accession>
<name>R7UYP3_CAPTE</name>
<feature type="domain" description="VWFD" evidence="3">
    <location>
        <begin position="40"/>
        <end position="261"/>
    </location>
</feature>
<evidence type="ECO:0000313" key="6">
    <source>
        <dbReference type="Proteomes" id="UP000014760"/>
    </source>
</evidence>
<dbReference type="EMBL" id="AMQN01005678">
    <property type="status" value="NOT_ANNOTATED_CDS"/>
    <property type="molecule type" value="Genomic_DNA"/>
</dbReference>
<dbReference type="PROSITE" id="PS51233">
    <property type="entry name" value="VWFD"/>
    <property type="match status" value="1"/>
</dbReference>
<organism evidence="4">
    <name type="scientific">Capitella teleta</name>
    <name type="common">Polychaete worm</name>
    <dbReference type="NCBI Taxonomy" id="283909"/>
    <lineage>
        <taxon>Eukaryota</taxon>
        <taxon>Metazoa</taxon>
        <taxon>Spiralia</taxon>
        <taxon>Lophotrochozoa</taxon>
        <taxon>Annelida</taxon>
        <taxon>Polychaeta</taxon>
        <taxon>Sedentaria</taxon>
        <taxon>Scolecida</taxon>
        <taxon>Capitellidae</taxon>
        <taxon>Capitella</taxon>
    </lineage>
</organism>
<evidence type="ECO:0000259" key="3">
    <source>
        <dbReference type="PROSITE" id="PS51233"/>
    </source>
</evidence>
<evidence type="ECO:0000313" key="4">
    <source>
        <dbReference type="EMBL" id="ELU11668.1"/>
    </source>
</evidence>
<keyword evidence="2" id="KW-0325">Glycoprotein</keyword>
<dbReference type="PANTHER" id="PTHR11339:SF373">
    <property type="entry name" value="VWFD DOMAIN-CONTAINING PROTEIN"/>
    <property type="match status" value="1"/>
</dbReference>
<dbReference type="Pfam" id="PF00094">
    <property type="entry name" value="VWD"/>
    <property type="match status" value="1"/>
</dbReference>
<dbReference type="EnsemblMetazoa" id="CapteT209015">
    <property type="protein sequence ID" value="CapteP209015"/>
    <property type="gene ID" value="CapteG209015"/>
</dbReference>
<dbReference type="EMBL" id="KB296524">
    <property type="protein sequence ID" value="ELU11668.1"/>
    <property type="molecule type" value="Genomic_DNA"/>
</dbReference>
<dbReference type="Proteomes" id="UP000014760">
    <property type="component" value="Unassembled WGS sequence"/>
</dbReference>
<dbReference type="PANTHER" id="PTHR11339">
    <property type="entry name" value="EXTRACELLULAR MATRIX GLYCOPROTEIN RELATED"/>
    <property type="match status" value="1"/>
</dbReference>
<gene>
    <name evidence="4" type="ORF">CAPTEDRAFT_209015</name>
</gene>
<keyword evidence="1" id="KW-1015">Disulfide bond</keyword>
<dbReference type="GO" id="GO:0031012">
    <property type="term" value="C:extracellular matrix"/>
    <property type="evidence" value="ECO:0007669"/>
    <property type="project" value="TreeGrafter"/>
</dbReference>
<dbReference type="InterPro" id="IPR001846">
    <property type="entry name" value="VWF_type-D"/>
</dbReference>
<dbReference type="InterPro" id="IPR050780">
    <property type="entry name" value="Mucin_vWF_Thrombospondin_sf"/>
</dbReference>
<evidence type="ECO:0000313" key="5">
    <source>
        <dbReference type="EnsemblMetazoa" id="CapteP209015"/>
    </source>
</evidence>
<dbReference type="HOGENOM" id="CLU_078342_1_0_1"/>
<proteinExistence type="predicted"/>
<dbReference type="STRING" id="283909.R7UYP3"/>
<keyword evidence="6" id="KW-1185">Reference proteome</keyword>
<reference evidence="5" key="3">
    <citation type="submission" date="2015-06" db="UniProtKB">
        <authorList>
            <consortium name="EnsemblMetazoa"/>
        </authorList>
    </citation>
    <scope>IDENTIFICATION</scope>
</reference>
<dbReference type="AlphaFoldDB" id="R7UYP3"/>
<dbReference type="GO" id="GO:0005615">
    <property type="term" value="C:extracellular space"/>
    <property type="evidence" value="ECO:0007669"/>
    <property type="project" value="TreeGrafter"/>
</dbReference>
<dbReference type="OrthoDB" id="6059212at2759"/>
<protein>
    <recommendedName>
        <fullName evidence="3">VWFD domain-containing protein</fullName>
    </recommendedName>
</protein>
<reference evidence="6" key="1">
    <citation type="submission" date="2012-12" db="EMBL/GenBank/DDBJ databases">
        <authorList>
            <person name="Hellsten U."/>
            <person name="Grimwood J."/>
            <person name="Chapman J.A."/>
            <person name="Shapiro H."/>
            <person name="Aerts A."/>
            <person name="Otillar R.P."/>
            <person name="Terry A.Y."/>
            <person name="Boore J.L."/>
            <person name="Simakov O."/>
            <person name="Marletaz F."/>
            <person name="Cho S.-J."/>
            <person name="Edsinger-Gonzales E."/>
            <person name="Havlak P."/>
            <person name="Kuo D.-H."/>
            <person name="Larsson T."/>
            <person name="Lv J."/>
            <person name="Arendt D."/>
            <person name="Savage R."/>
            <person name="Osoegawa K."/>
            <person name="de Jong P."/>
            <person name="Lindberg D.R."/>
            <person name="Seaver E.C."/>
            <person name="Weisblat D.A."/>
            <person name="Putnam N.H."/>
            <person name="Grigoriev I.V."/>
            <person name="Rokhsar D.S."/>
        </authorList>
    </citation>
    <scope>NUCLEOTIDE SEQUENCE</scope>
    <source>
        <strain evidence="6">I ESC-2004</strain>
    </source>
</reference>
<evidence type="ECO:0000256" key="1">
    <source>
        <dbReference type="ARBA" id="ARBA00023157"/>
    </source>
</evidence>
<sequence length="267" mass="30267">MANKANTQDGRIICHHVGNVRWWHSQRYISSEDSICKPDNHQERQGDPHCYKFDDDTSNKTQRFTFDGVCGYQLVGGCESETVPEFEVTATFERPNNFNRRSYTKKLSVKYGLNSYELDQGPVVKRTGSDVADITSNEEDIFTYEVVNSDNLAADWNERPKDVSRDVVRLNFTNSFSILWDGLKMFKIVAPENKRDSFCGLCGNFDGNRDNDMVIGPNSLNGSQLNCDNKKSNLPRNSQTTDVDEWANSWFSEISGSTECNEECGSA</sequence>
<reference evidence="4 6" key="2">
    <citation type="journal article" date="2013" name="Nature">
        <title>Insights into bilaterian evolution from three spiralian genomes.</title>
        <authorList>
            <person name="Simakov O."/>
            <person name="Marletaz F."/>
            <person name="Cho S.J."/>
            <person name="Edsinger-Gonzales E."/>
            <person name="Havlak P."/>
            <person name="Hellsten U."/>
            <person name="Kuo D.H."/>
            <person name="Larsson T."/>
            <person name="Lv J."/>
            <person name="Arendt D."/>
            <person name="Savage R."/>
            <person name="Osoegawa K."/>
            <person name="de Jong P."/>
            <person name="Grimwood J."/>
            <person name="Chapman J.A."/>
            <person name="Shapiro H."/>
            <person name="Aerts A."/>
            <person name="Otillar R.P."/>
            <person name="Terry A.Y."/>
            <person name="Boore J.L."/>
            <person name="Grigoriev I.V."/>
            <person name="Lindberg D.R."/>
            <person name="Seaver E.C."/>
            <person name="Weisblat D.A."/>
            <person name="Putnam N.H."/>
            <person name="Rokhsar D.S."/>
        </authorList>
    </citation>
    <scope>NUCLEOTIDE SEQUENCE</scope>
    <source>
        <strain evidence="4 6">I ESC-2004</strain>
    </source>
</reference>
<evidence type="ECO:0000256" key="2">
    <source>
        <dbReference type="ARBA" id="ARBA00023180"/>
    </source>
</evidence>